<evidence type="ECO:0000313" key="1">
    <source>
        <dbReference type="EMBL" id="PQJ28292.1"/>
    </source>
</evidence>
<gene>
    <name evidence="1" type="ORF">BSZ32_07070</name>
</gene>
<dbReference type="EMBL" id="MQWA01000001">
    <property type="protein sequence ID" value="PQJ28292.1"/>
    <property type="molecule type" value="Genomic_DNA"/>
</dbReference>
<dbReference type="AlphaFoldDB" id="A0A2S7U1S9"/>
<reference evidence="1 2" key="1">
    <citation type="submission" date="2016-12" db="EMBL/GenBank/DDBJ databases">
        <title>Study of bacterial adaptation to deep sea.</title>
        <authorList>
            <person name="Song J."/>
            <person name="Yoshizawa S."/>
            <person name="Kogure K."/>
        </authorList>
    </citation>
    <scope>NUCLEOTIDE SEQUENCE [LARGE SCALE GENOMIC DNA]</scope>
    <source>
        <strain evidence="1 2">SAORIC-165</strain>
    </source>
</reference>
<protein>
    <submittedName>
        <fullName evidence="1">Uncharacterized protein</fullName>
    </submittedName>
</protein>
<dbReference type="RefSeq" id="WP_105042795.1">
    <property type="nucleotide sequence ID" value="NZ_MQWA01000001.1"/>
</dbReference>
<comment type="caution">
    <text evidence="1">The sequence shown here is derived from an EMBL/GenBank/DDBJ whole genome shotgun (WGS) entry which is preliminary data.</text>
</comment>
<dbReference type="Proteomes" id="UP000239907">
    <property type="component" value="Unassembled WGS sequence"/>
</dbReference>
<proteinExistence type="predicted"/>
<evidence type="ECO:0000313" key="2">
    <source>
        <dbReference type="Proteomes" id="UP000239907"/>
    </source>
</evidence>
<keyword evidence="2" id="KW-1185">Reference proteome</keyword>
<accession>A0A2S7U1S9</accession>
<organism evidence="1 2">
    <name type="scientific">Rubritalea profundi</name>
    <dbReference type="NCBI Taxonomy" id="1658618"/>
    <lineage>
        <taxon>Bacteria</taxon>
        <taxon>Pseudomonadati</taxon>
        <taxon>Verrucomicrobiota</taxon>
        <taxon>Verrucomicrobiia</taxon>
        <taxon>Verrucomicrobiales</taxon>
        <taxon>Rubritaleaceae</taxon>
        <taxon>Rubritalea</taxon>
    </lineage>
</organism>
<name>A0A2S7U1S9_9BACT</name>
<sequence>MLTPIFGQSAKLVSVTAAAGVPEGADFQVKPMGYEYGVTLHFFVTGENMISFDEKSLKADGWKLGSFPKVGDDGSQASFAIQKKGNYLGKVDNLKVEGSVVLYTGGETKTLTQKMKVGDKVVEMGSFKVNTGKAKGSFGGEGVHVKGDIKKIKQVKVLQNGKELDRQGSSWSDGSKTFNFKGLKGEGEVEVTLIYWPDLKKTEVSFSK</sequence>